<evidence type="ECO:0000313" key="1">
    <source>
        <dbReference type="EMBL" id="PKK56261.1"/>
    </source>
</evidence>
<comment type="caution">
    <text evidence="1">The sequence shown here is derived from an EMBL/GenBank/DDBJ whole genome shotgun (WGS) entry which is preliminary data.</text>
</comment>
<dbReference type="EMBL" id="LLXL01005934">
    <property type="protein sequence ID" value="PKK56261.1"/>
    <property type="molecule type" value="Genomic_DNA"/>
</dbReference>
<reference evidence="1 2" key="1">
    <citation type="submission" date="2016-04" db="EMBL/GenBank/DDBJ databases">
        <title>Genome analyses suggest a sexual origin of heterokaryosis in a supposedly ancient asexual fungus.</title>
        <authorList>
            <person name="Ropars J."/>
            <person name="Sedzielewska K."/>
            <person name="Noel J."/>
            <person name="Charron P."/>
            <person name="Farinelli L."/>
            <person name="Marton T."/>
            <person name="Kruger M."/>
            <person name="Pelin A."/>
            <person name="Brachmann A."/>
            <person name="Corradi N."/>
        </authorList>
    </citation>
    <scope>NUCLEOTIDE SEQUENCE [LARGE SCALE GENOMIC DNA]</scope>
    <source>
        <strain evidence="1 2">C2</strain>
    </source>
</reference>
<evidence type="ECO:0000313" key="2">
    <source>
        <dbReference type="Proteomes" id="UP000233469"/>
    </source>
</evidence>
<dbReference type="Proteomes" id="UP000233469">
    <property type="component" value="Unassembled WGS sequence"/>
</dbReference>
<gene>
    <name evidence="1" type="ORF">RhiirC2_800418</name>
</gene>
<feature type="non-terminal residue" evidence="1">
    <location>
        <position position="1"/>
    </location>
</feature>
<protein>
    <submittedName>
        <fullName evidence="1">Uncharacterized protein</fullName>
    </submittedName>
</protein>
<dbReference type="AlphaFoldDB" id="A0A2N1M3Q0"/>
<sequence length="59" mass="6640">IEKGNHFEDQNLRILKGKNIILKLIDGRPFGKLLTFKIEGGSLKMLCGRKVDQGGKFII</sequence>
<organism evidence="1 2">
    <name type="scientific">Rhizophagus irregularis</name>
    <dbReference type="NCBI Taxonomy" id="588596"/>
    <lineage>
        <taxon>Eukaryota</taxon>
        <taxon>Fungi</taxon>
        <taxon>Fungi incertae sedis</taxon>
        <taxon>Mucoromycota</taxon>
        <taxon>Glomeromycotina</taxon>
        <taxon>Glomeromycetes</taxon>
        <taxon>Glomerales</taxon>
        <taxon>Glomeraceae</taxon>
        <taxon>Rhizophagus</taxon>
    </lineage>
</organism>
<proteinExistence type="predicted"/>
<name>A0A2N1M3Q0_9GLOM</name>
<accession>A0A2N1M3Q0</accession>
<reference evidence="1 2" key="2">
    <citation type="submission" date="2017-10" db="EMBL/GenBank/DDBJ databases">
        <title>Extensive intraspecific genome diversity in a model arbuscular mycorrhizal fungus.</title>
        <authorList>
            <person name="Chen E.C.H."/>
            <person name="Morin E."/>
            <person name="Baudet D."/>
            <person name="Noel J."/>
            <person name="Ndikumana S."/>
            <person name="Charron P."/>
            <person name="St-Onge C."/>
            <person name="Giorgi J."/>
            <person name="Grigoriev I.V."/>
            <person name="Roux C."/>
            <person name="Martin F.M."/>
            <person name="Corradi N."/>
        </authorList>
    </citation>
    <scope>NUCLEOTIDE SEQUENCE [LARGE SCALE GENOMIC DNA]</scope>
    <source>
        <strain evidence="1 2">C2</strain>
    </source>
</reference>